<dbReference type="EnsemblPlants" id="AET5Gv20320300.6">
    <property type="protein sequence ID" value="AET5Gv20320300.6"/>
    <property type="gene ID" value="AET5Gv20320300"/>
</dbReference>
<reference evidence="4" key="2">
    <citation type="journal article" date="2017" name="Nat. Plants">
        <title>The Aegilops tauschii genome reveals multiple impacts of transposons.</title>
        <authorList>
            <person name="Zhao G."/>
            <person name="Zou C."/>
            <person name="Li K."/>
            <person name="Wang K."/>
            <person name="Li T."/>
            <person name="Gao L."/>
            <person name="Zhang X."/>
            <person name="Wang H."/>
            <person name="Yang Z."/>
            <person name="Liu X."/>
            <person name="Jiang W."/>
            <person name="Mao L."/>
            <person name="Kong X."/>
            <person name="Jiao Y."/>
            <person name="Jia J."/>
        </authorList>
    </citation>
    <scope>NUCLEOTIDE SEQUENCE [LARGE SCALE GENOMIC DNA]</scope>
    <source>
        <strain evidence="4">cv. AL8/78</strain>
    </source>
</reference>
<evidence type="ECO:0000313" key="4">
    <source>
        <dbReference type="Proteomes" id="UP000015105"/>
    </source>
</evidence>
<feature type="region of interest" description="Disordered" evidence="1">
    <location>
        <begin position="33"/>
        <end position="58"/>
    </location>
</feature>
<evidence type="ECO:0008006" key="5">
    <source>
        <dbReference type="Google" id="ProtNLM"/>
    </source>
</evidence>
<keyword evidence="2" id="KW-0732">Signal</keyword>
<proteinExistence type="predicted"/>
<reference evidence="3" key="3">
    <citation type="journal article" date="2017" name="Nature">
        <title>Genome sequence of the progenitor of the wheat D genome Aegilops tauschii.</title>
        <authorList>
            <person name="Luo M.C."/>
            <person name="Gu Y.Q."/>
            <person name="Puiu D."/>
            <person name="Wang H."/>
            <person name="Twardziok S.O."/>
            <person name="Deal K.R."/>
            <person name="Huo N."/>
            <person name="Zhu T."/>
            <person name="Wang L."/>
            <person name="Wang Y."/>
            <person name="McGuire P.E."/>
            <person name="Liu S."/>
            <person name="Long H."/>
            <person name="Ramasamy R.K."/>
            <person name="Rodriguez J.C."/>
            <person name="Van S.L."/>
            <person name="Yuan L."/>
            <person name="Wang Z."/>
            <person name="Xia Z."/>
            <person name="Xiao L."/>
            <person name="Anderson O.D."/>
            <person name="Ouyang S."/>
            <person name="Liang Y."/>
            <person name="Zimin A.V."/>
            <person name="Pertea G."/>
            <person name="Qi P."/>
            <person name="Bennetzen J.L."/>
            <person name="Dai X."/>
            <person name="Dawson M.W."/>
            <person name="Muller H.G."/>
            <person name="Kugler K."/>
            <person name="Rivarola-Duarte L."/>
            <person name="Spannagl M."/>
            <person name="Mayer K.F.X."/>
            <person name="Lu F.H."/>
            <person name="Bevan M.W."/>
            <person name="Leroy P."/>
            <person name="Li P."/>
            <person name="You F.M."/>
            <person name="Sun Q."/>
            <person name="Liu Z."/>
            <person name="Lyons E."/>
            <person name="Wicker T."/>
            <person name="Salzberg S.L."/>
            <person name="Devos K.M."/>
            <person name="Dvorak J."/>
        </authorList>
    </citation>
    <scope>NUCLEOTIDE SEQUENCE [LARGE SCALE GENOMIC DNA]</scope>
    <source>
        <strain evidence="3">cv. AL8/78</strain>
    </source>
</reference>
<feature type="chain" id="PRO_5019383146" description="Amino acid transporter transmembrane domain-containing protein" evidence="2">
    <location>
        <begin position="24"/>
        <end position="58"/>
    </location>
</feature>
<protein>
    <recommendedName>
        <fullName evidence="5">Amino acid transporter transmembrane domain-containing protein</fullName>
    </recommendedName>
</protein>
<accession>A0A453K6P1</accession>
<dbReference type="Gramene" id="AET5Gv20320300.6">
    <property type="protein sequence ID" value="AET5Gv20320300.6"/>
    <property type="gene ID" value="AET5Gv20320300"/>
</dbReference>
<dbReference type="Proteomes" id="UP000015105">
    <property type="component" value="Chromosome 5D"/>
</dbReference>
<name>A0A453K6P1_AEGTS</name>
<sequence length="58" mass="5959">MKQATRLSVATTTVFYMLCGCMGYAAPSGCWTSPTWPSSCTSSAPTRSSASPSSPSSS</sequence>
<keyword evidence="4" id="KW-1185">Reference proteome</keyword>
<organism evidence="3 4">
    <name type="scientific">Aegilops tauschii subsp. strangulata</name>
    <name type="common">Goatgrass</name>
    <dbReference type="NCBI Taxonomy" id="200361"/>
    <lineage>
        <taxon>Eukaryota</taxon>
        <taxon>Viridiplantae</taxon>
        <taxon>Streptophyta</taxon>
        <taxon>Embryophyta</taxon>
        <taxon>Tracheophyta</taxon>
        <taxon>Spermatophyta</taxon>
        <taxon>Magnoliopsida</taxon>
        <taxon>Liliopsida</taxon>
        <taxon>Poales</taxon>
        <taxon>Poaceae</taxon>
        <taxon>BOP clade</taxon>
        <taxon>Pooideae</taxon>
        <taxon>Triticodae</taxon>
        <taxon>Triticeae</taxon>
        <taxon>Triticinae</taxon>
        <taxon>Aegilops</taxon>
    </lineage>
</organism>
<feature type="signal peptide" evidence="2">
    <location>
        <begin position="1"/>
        <end position="23"/>
    </location>
</feature>
<reference evidence="3" key="4">
    <citation type="submission" date="2019-03" db="UniProtKB">
        <authorList>
            <consortium name="EnsemblPlants"/>
        </authorList>
    </citation>
    <scope>IDENTIFICATION</scope>
</reference>
<reference evidence="4" key="1">
    <citation type="journal article" date="2014" name="Science">
        <title>Ancient hybridizations among the ancestral genomes of bread wheat.</title>
        <authorList>
            <consortium name="International Wheat Genome Sequencing Consortium,"/>
            <person name="Marcussen T."/>
            <person name="Sandve S.R."/>
            <person name="Heier L."/>
            <person name="Spannagl M."/>
            <person name="Pfeifer M."/>
            <person name="Jakobsen K.S."/>
            <person name="Wulff B.B."/>
            <person name="Steuernagel B."/>
            <person name="Mayer K.F."/>
            <person name="Olsen O.A."/>
        </authorList>
    </citation>
    <scope>NUCLEOTIDE SEQUENCE [LARGE SCALE GENOMIC DNA]</scope>
    <source>
        <strain evidence="4">cv. AL8/78</strain>
    </source>
</reference>
<evidence type="ECO:0000313" key="3">
    <source>
        <dbReference type="EnsemblPlants" id="AET5Gv20320300.6"/>
    </source>
</evidence>
<reference evidence="3" key="5">
    <citation type="journal article" date="2021" name="G3 (Bethesda)">
        <title>Aegilops tauschii genome assembly Aet v5.0 features greater sequence contiguity and improved annotation.</title>
        <authorList>
            <person name="Wang L."/>
            <person name="Zhu T."/>
            <person name="Rodriguez J.C."/>
            <person name="Deal K.R."/>
            <person name="Dubcovsky J."/>
            <person name="McGuire P.E."/>
            <person name="Lux T."/>
            <person name="Spannagl M."/>
            <person name="Mayer K.F.X."/>
            <person name="Baldrich P."/>
            <person name="Meyers B.C."/>
            <person name="Huo N."/>
            <person name="Gu Y.Q."/>
            <person name="Zhou H."/>
            <person name="Devos K.M."/>
            <person name="Bennetzen J.L."/>
            <person name="Unver T."/>
            <person name="Budak H."/>
            <person name="Gulick P.J."/>
            <person name="Galiba G."/>
            <person name="Kalapos B."/>
            <person name="Nelson D.R."/>
            <person name="Li P."/>
            <person name="You F.M."/>
            <person name="Luo M.C."/>
            <person name="Dvorak J."/>
        </authorList>
    </citation>
    <scope>NUCLEOTIDE SEQUENCE [LARGE SCALE GENOMIC DNA]</scope>
    <source>
        <strain evidence="3">cv. AL8/78</strain>
    </source>
</reference>
<dbReference type="AlphaFoldDB" id="A0A453K6P1"/>
<evidence type="ECO:0000256" key="2">
    <source>
        <dbReference type="SAM" id="SignalP"/>
    </source>
</evidence>
<dbReference type="PROSITE" id="PS51257">
    <property type="entry name" value="PROKAR_LIPOPROTEIN"/>
    <property type="match status" value="1"/>
</dbReference>
<evidence type="ECO:0000256" key="1">
    <source>
        <dbReference type="SAM" id="MobiDB-lite"/>
    </source>
</evidence>